<feature type="transmembrane region" description="Helical" evidence="8">
    <location>
        <begin position="721"/>
        <end position="742"/>
    </location>
</feature>
<gene>
    <name evidence="11" type="ORF">UCRPA7_4091</name>
</gene>
<reference evidence="12" key="1">
    <citation type="journal article" date="2013" name="Genome Announc.">
        <title>Draft genome sequence of the ascomycete Phaeoacremonium aleophilum strain UCR-PA7, a causal agent of the esca disease complex in grapevines.</title>
        <authorList>
            <person name="Blanco-Ulate B."/>
            <person name="Rolshausen P."/>
            <person name="Cantu D."/>
        </authorList>
    </citation>
    <scope>NUCLEOTIDE SEQUENCE [LARGE SCALE GENOMIC DNA]</scope>
    <source>
        <strain evidence="12">UCR-PA7</strain>
    </source>
</reference>
<dbReference type="eggNOG" id="KOG1281">
    <property type="taxonomic scope" value="Eukaryota"/>
</dbReference>
<dbReference type="GO" id="GO:0016192">
    <property type="term" value="P:vesicle-mediated transport"/>
    <property type="evidence" value="ECO:0007669"/>
    <property type="project" value="InterPro"/>
</dbReference>
<feature type="transmembrane region" description="Helical" evidence="8">
    <location>
        <begin position="504"/>
        <end position="527"/>
    </location>
</feature>
<dbReference type="Pfam" id="PF00780">
    <property type="entry name" value="CNH"/>
    <property type="match status" value="1"/>
</dbReference>
<dbReference type="OrthoDB" id="10260443at2759"/>
<evidence type="ECO:0000256" key="8">
    <source>
        <dbReference type="SAM" id="Phobius"/>
    </source>
</evidence>
<dbReference type="RefSeq" id="XP_007914867.1">
    <property type="nucleotide sequence ID" value="XM_007916676.1"/>
</dbReference>
<feature type="region of interest" description="Disordered" evidence="7">
    <location>
        <begin position="1177"/>
        <end position="1196"/>
    </location>
</feature>
<dbReference type="InterPro" id="IPR001180">
    <property type="entry name" value="CNH_dom"/>
</dbReference>
<dbReference type="Pfam" id="PF10366">
    <property type="entry name" value="Vps39_1"/>
    <property type="match status" value="1"/>
</dbReference>
<dbReference type="CDD" id="cd14478">
    <property type="entry name" value="SPX_PHO87_PHO90_like"/>
    <property type="match status" value="1"/>
</dbReference>
<dbReference type="InterPro" id="IPR004680">
    <property type="entry name" value="Cit_transptr-like_dom"/>
</dbReference>
<protein>
    <submittedName>
        <fullName evidence="11">Putative spx domain-containing protein</fullName>
    </submittedName>
</protein>
<evidence type="ECO:0000256" key="3">
    <source>
        <dbReference type="ARBA" id="ARBA00022692"/>
    </source>
</evidence>
<feature type="domain" description="CNH" evidence="9">
    <location>
        <begin position="749"/>
        <end position="1154"/>
    </location>
</feature>
<keyword evidence="12" id="KW-1185">Reference proteome</keyword>
<feature type="transmembrane region" description="Helical" evidence="8">
    <location>
        <begin position="560"/>
        <end position="578"/>
    </location>
</feature>
<dbReference type="GO" id="GO:0005886">
    <property type="term" value="C:plasma membrane"/>
    <property type="evidence" value="ECO:0007669"/>
    <property type="project" value="TreeGrafter"/>
</dbReference>
<dbReference type="PANTHER" id="PTHR10283:SF92">
    <property type="entry name" value="LOW-AFFINITY PHOSPHATE TRANSPORTER PHO91"/>
    <property type="match status" value="1"/>
</dbReference>
<feature type="transmembrane region" description="Helical" evidence="8">
    <location>
        <begin position="288"/>
        <end position="310"/>
    </location>
</feature>
<evidence type="ECO:0000256" key="2">
    <source>
        <dbReference type="ARBA" id="ARBA00022448"/>
    </source>
</evidence>
<feature type="transmembrane region" description="Helical" evidence="8">
    <location>
        <begin position="375"/>
        <end position="397"/>
    </location>
</feature>
<evidence type="ECO:0000313" key="12">
    <source>
        <dbReference type="Proteomes" id="UP000014074"/>
    </source>
</evidence>
<dbReference type="PROSITE" id="PS50219">
    <property type="entry name" value="CNH"/>
    <property type="match status" value="1"/>
</dbReference>
<dbReference type="InterPro" id="IPR000547">
    <property type="entry name" value="Clathrin_H-chain/VPS_repeat"/>
</dbReference>
<dbReference type="GO" id="GO:0005315">
    <property type="term" value="F:phosphate transmembrane transporter activity"/>
    <property type="evidence" value="ECO:0007669"/>
    <property type="project" value="TreeGrafter"/>
</dbReference>
<organism evidence="11 12">
    <name type="scientific">Phaeoacremonium minimum (strain UCR-PA7)</name>
    <name type="common">Esca disease fungus</name>
    <name type="synonym">Togninia minima</name>
    <dbReference type="NCBI Taxonomy" id="1286976"/>
    <lineage>
        <taxon>Eukaryota</taxon>
        <taxon>Fungi</taxon>
        <taxon>Dikarya</taxon>
        <taxon>Ascomycota</taxon>
        <taxon>Pezizomycotina</taxon>
        <taxon>Sordariomycetes</taxon>
        <taxon>Sordariomycetidae</taxon>
        <taxon>Togniniales</taxon>
        <taxon>Togniniaceae</taxon>
        <taxon>Phaeoacremonium</taxon>
    </lineage>
</organism>
<feature type="transmembrane region" description="Helical" evidence="8">
    <location>
        <begin position="668"/>
        <end position="685"/>
    </location>
</feature>
<dbReference type="InterPro" id="IPR019452">
    <property type="entry name" value="VPS39/TGF_beta_rcpt-assoc_1"/>
</dbReference>
<feature type="compositionally biased region" description="Basic and acidic residues" evidence="7">
    <location>
        <begin position="1125"/>
        <end position="1136"/>
    </location>
</feature>
<dbReference type="PROSITE" id="PS51382">
    <property type="entry name" value="SPX"/>
    <property type="match status" value="1"/>
</dbReference>
<keyword evidence="5 8" id="KW-0472">Membrane</keyword>
<name>R8BM43_PHAM7</name>
<dbReference type="Proteomes" id="UP000014074">
    <property type="component" value="Unassembled WGS sequence"/>
</dbReference>
<dbReference type="PANTHER" id="PTHR10283">
    <property type="entry name" value="SOLUTE CARRIER FAMILY 13 MEMBER"/>
    <property type="match status" value="1"/>
</dbReference>
<feature type="transmembrane region" description="Helical" evidence="8">
    <location>
        <begin position="322"/>
        <end position="355"/>
    </location>
</feature>
<feature type="transmembrane region" description="Helical" evidence="8">
    <location>
        <begin position="623"/>
        <end position="656"/>
    </location>
</feature>
<keyword evidence="2" id="KW-0813">Transport</keyword>
<feature type="region of interest" description="Disordered" evidence="7">
    <location>
        <begin position="778"/>
        <end position="827"/>
    </location>
</feature>
<evidence type="ECO:0000259" key="10">
    <source>
        <dbReference type="PROSITE" id="PS51382"/>
    </source>
</evidence>
<dbReference type="KEGG" id="tmn:UCRPA7_4091"/>
<evidence type="ECO:0000256" key="5">
    <source>
        <dbReference type="ARBA" id="ARBA00023136"/>
    </source>
</evidence>
<dbReference type="GO" id="GO:0006817">
    <property type="term" value="P:phosphate ion transport"/>
    <property type="evidence" value="ECO:0007669"/>
    <property type="project" value="TreeGrafter"/>
</dbReference>
<dbReference type="InterPro" id="IPR004331">
    <property type="entry name" value="SPX_dom"/>
</dbReference>
<dbReference type="GO" id="GO:0006797">
    <property type="term" value="P:polyphosphate metabolic process"/>
    <property type="evidence" value="ECO:0007669"/>
    <property type="project" value="TreeGrafter"/>
</dbReference>
<dbReference type="EMBL" id="KB933094">
    <property type="protein sequence ID" value="EOO00443.1"/>
    <property type="molecule type" value="Genomic_DNA"/>
</dbReference>
<evidence type="ECO:0000313" key="11">
    <source>
        <dbReference type="EMBL" id="EOO00443.1"/>
    </source>
</evidence>
<feature type="transmembrane region" description="Helical" evidence="8">
    <location>
        <begin position="585"/>
        <end position="603"/>
    </location>
</feature>
<dbReference type="GO" id="GO:0006886">
    <property type="term" value="P:intracellular protein transport"/>
    <property type="evidence" value="ECO:0007669"/>
    <property type="project" value="UniProtKB-UniRule"/>
</dbReference>
<feature type="domain" description="SPX" evidence="10">
    <location>
        <begin position="1"/>
        <end position="172"/>
    </location>
</feature>
<evidence type="ECO:0000256" key="7">
    <source>
        <dbReference type="SAM" id="MobiDB-lite"/>
    </source>
</evidence>
<feature type="compositionally biased region" description="Polar residues" evidence="7">
    <location>
        <begin position="813"/>
        <end position="822"/>
    </location>
</feature>
<keyword evidence="4 8" id="KW-1133">Transmembrane helix</keyword>
<dbReference type="Pfam" id="PF03105">
    <property type="entry name" value="SPX"/>
    <property type="match status" value="2"/>
</dbReference>
<accession>R8BM43</accession>
<comment type="subcellular location">
    <subcellularLocation>
        <location evidence="1">Membrane</location>
        <topology evidence="1">Multi-pass membrane protein</topology>
    </subcellularLocation>
</comment>
<feature type="transmembrane region" description="Helical" evidence="8">
    <location>
        <begin position="422"/>
        <end position="449"/>
    </location>
</feature>
<evidence type="ECO:0000256" key="1">
    <source>
        <dbReference type="ARBA" id="ARBA00004141"/>
    </source>
</evidence>
<dbReference type="GeneID" id="19324507"/>
<proteinExistence type="predicted"/>
<evidence type="ECO:0000256" key="4">
    <source>
        <dbReference type="ARBA" id="ARBA00022989"/>
    </source>
</evidence>
<feature type="repeat" description="CHCR" evidence="6">
    <location>
        <begin position="1403"/>
        <end position="1532"/>
    </location>
</feature>
<feature type="compositionally biased region" description="Polar residues" evidence="7">
    <location>
        <begin position="787"/>
        <end position="796"/>
    </location>
</feature>
<evidence type="ECO:0000256" key="6">
    <source>
        <dbReference type="PROSITE-ProRule" id="PRU01006"/>
    </source>
</evidence>
<dbReference type="CDD" id="cd01115">
    <property type="entry name" value="SLC13_permease"/>
    <property type="match status" value="1"/>
</dbReference>
<evidence type="ECO:0000259" key="9">
    <source>
        <dbReference type="PROSITE" id="PS50219"/>
    </source>
</evidence>
<sequence>MKFSHSIQFNAVPDWSSHYIAYSNLKKLIYQLEKSVHQTVGTDAESRPLIQNEEPEAVFKRALDVELEKIDSFYHVKEKELTEEIDNLLRDVGAFENELTRSLRRFSTGYDDYAEQAVLFSSGIMLKKRIISLYVQLCELKSYVQLNRTGFRKVLKKFDKIVDRKYRQVYMEKYVDTAYPFQKDTIRNVEEYIEKVEKAYTEIVTDGDEVAAKKDLRSHLREHVVWERNTVWRDLIGIERRAEAASLGRVLMGRDGDPTKTRLQGDDEQFPSTKEITTPIGRFTCPTWLFSSGMFNLIIIIAVFLVLLLVPIMEKPEQQNCLAMLVFVSLLWATEAIPLFVTSLMIPFLCVVLNVVLSENPPYARLNSKAATTYIFAAMWTPVIMLLLGGFTLAAALSKCMIDKRIATFVLSKAGTKPRTVLIANMLVAAFASMLISNVAAPVLCFSIIEPMLRNLPAGSNMSKAVIMGIALASNVGGMLSPIASPQNVVAMGIMTPEPTWGQWFFIAIPVGLVSIVLIWLLLLATFHPGKGTTIVPIRPVKDRFTGIQCHQLESVFGDMGVIAIIPIVLFFGVGILTKEDFNNFPWTIIILAAGGLSLGKAVKSSGLLDTVAVAITHRVEGMSLYGVLVVFSCLILVIATFISHTVAALIILPLVFNVGKAMDQPHPNLLVMAGVLMCSAAMALPTSGFPNMTAIMKEDPAGQRYLQVKHFISRGVPSSLMTLLVVLAAAMLSAFTARPIIELKQRDKSKIETILAYGDRVFVGLNTGVLRVYRLNELPPPPAPSKPTNGTSTDDSAAAGSPPKDVAPASTDARSPSSSQPAVKPTDLLREVEKFSTRAIEQLAIIKEANALISLSNYAVSLHDWQTFEPIEAPLARTKNASCFAVTSNIVRDPATGIPEIISRLAVAVKRRLLLWSWHESELSPDVGEIVLAESIRSVTWASASKVVCGMNGGYIVVDVTTSEVEDVVAPGAIGGAAGGQGRFGAVSSAGMGYMGLGGYIPKPLAAKLADGQMLLAKDINTLFITDEVWKMDATDYDSQVEELVSSGKYDEAISILNMLEDALLKNKTETLRETKMQKAEVLFKQRKYRESMDLFNEDEVHAPPERVLKLFPRLIAGDLSGYTEEKDADSDHEQANGNTNGERTTKSAAEAIIEAASPSKAGGFTRMFLGHRKVDSDTASVTSSRKEADTDDAASIVGKTPEEGNVLEGKDLMSAVLELRGFLAGTRARLQRVIDPVTGRLKPRKTESGSTEEAFKSILTTSRDESEEQLEKELQDEFKLVDTCLFRAYMFSAPTLASSLFRIPNFCDPDVVNEKLLEHNRYNELVDFFYGKKLHRQALELLRKFGSGDKPDETAPSLYGPERTIGYLQNLPPEMVDLILEFSEWTLRSKPEMAMEIFLGDTENAETLPRDRVLKFLAGIDTALEVQYLDHIITELNETDPDFHNRLVELLIKQLKDGSKKESWEDQMERLVKFLKESRQYSLSRAFGLIPKDDPKFYEAQAVVLSNMGSDKQALEIYVFKMKDYAKAEE</sequence>
<dbReference type="HOGENOM" id="CLU_002107_0_0_1"/>
<dbReference type="eggNOG" id="KOG2063">
    <property type="taxonomic scope" value="Eukaryota"/>
</dbReference>
<keyword evidence="3 8" id="KW-0812">Transmembrane</keyword>
<feature type="region of interest" description="Disordered" evidence="7">
    <location>
        <begin position="1125"/>
        <end position="1146"/>
    </location>
</feature>
<dbReference type="PROSITE" id="PS50236">
    <property type="entry name" value="CHCR"/>
    <property type="match status" value="1"/>
</dbReference>
<dbReference type="Pfam" id="PF03600">
    <property type="entry name" value="CitMHS"/>
    <property type="match status" value="1"/>
</dbReference>